<protein>
    <submittedName>
        <fullName evidence="1">Uncharacterized protein</fullName>
    </submittedName>
</protein>
<organism evidence="1 2">
    <name type="scientific">Ancylobacter novellus</name>
    <name type="common">Thiobacillus novellus</name>
    <dbReference type="NCBI Taxonomy" id="921"/>
    <lineage>
        <taxon>Bacteria</taxon>
        <taxon>Pseudomonadati</taxon>
        <taxon>Pseudomonadota</taxon>
        <taxon>Alphaproteobacteria</taxon>
        <taxon>Hyphomicrobiales</taxon>
        <taxon>Xanthobacteraceae</taxon>
        <taxon>Ancylobacter</taxon>
    </lineage>
</organism>
<dbReference type="Proteomes" id="UP000248887">
    <property type="component" value="Unassembled WGS sequence"/>
</dbReference>
<name>A0A2W5QUA3_ANCNO</name>
<evidence type="ECO:0000313" key="1">
    <source>
        <dbReference type="EMBL" id="PZQ80354.1"/>
    </source>
</evidence>
<dbReference type="EMBL" id="QFQD01000066">
    <property type="protein sequence ID" value="PZQ80354.1"/>
    <property type="molecule type" value="Genomic_DNA"/>
</dbReference>
<evidence type="ECO:0000313" key="2">
    <source>
        <dbReference type="Proteomes" id="UP000248887"/>
    </source>
</evidence>
<comment type="caution">
    <text evidence="1">The sequence shown here is derived from an EMBL/GenBank/DDBJ whole genome shotgun (WGS) entry which is preliminary data.</text>
</comment>
<reference evidence="1 2" key="1">
    <citation type="submission" date="2017-08" db="EMBL/GenBank/DDBJ databases">
        <title>Infants hospitalized years apart are colonized by the same room-sourced microbial strains.</title>
        <authorList>
            <person name="Brooks B."/>
            <person name="Olm M.R."/>
            <person name="Firek B.A."/>
            <person name="Baker R."/>
            <person name="Thomas B.C."/>
            <person name="Morowitz M.J."/>
            <person name="Banfield J.F."/>
        </authorList>
    </citation>
    <scope>NUCLEOTIDE SEQUENCE [LARGE SCALE GENOMIC DNA]</scope>
    <source>
        <strain evidence="1">S2_005_001_R2_27</strain>
    </source>
</reference>
<sequence>MKALVRAAGGASIYILGAASGFALAIPLAAVALGANTSALIAPPVASLYGPTALPLQAHMVNRTAKGARLDIRTPAVPGAPTMVAKSDPVAAGAVPARAGADSAAPAQAAPVRIIPLPTRSGAARPTPKGCLSAMGVTSANLATDELTVCVADASVISHIE</sequence>
<dbReference type="AlphaFoldDB" id="A0A2W5QUA3"/>
<proteinExistence type="predicted"/>
<accession>A0A2W5QUA3</accession>
<gene>
    <name evidence="1" type="ORF">DI549_17475</name>
</gene>